<gene>
    <name evidence="1" type="ordered locus">Celal_0444</name>
</gene>
<name>E6XAU4_CELAD</name>
<dbReference type="EMBL" id="CP002453">
    <property type="protein sequence ID" value="ADV47785.1"/>
    <property type="molecule type" value="Genomic_DNA"/>
</dbReference>
<dbReference type="HOGENOM" id="CLU_1944861_0_0_10"/>
<reference evidence="1 2" key="1">
    <citation type="journal article" date="2010" name="Stand. Genomic Sci.">
        <title>Complete genome sequence of Cellulophaga algicola type strain (IC166).</title>
        <authorList>
            <person name="Abt B."/>
            <person name="Lu M."/>
            <person name="Misra M."/>
            <person name="Han C."/>
            <person name="Nolan M."/>
            <person name="Lucas S."/>
            <person name="Hammon N."/>
            <person name="Deshpande S."/>
            <person name="Cheng J.F."/>
            <person name="Tapia R."/>
            <person name="Goodwin L."/>
            <person name="Pitluck S."/>
            <person name="Liolios K."/>
            <person name="Pagani I."/>
            <person name="Ivanova N."/>
            <person name="Mavromatis K."/>
            <person name="Ovchinikova G."/>
            <person name="Pati A."/>
            <person name="Chen A."/>
            <person name="Palaniappan K."/>
            <person name="Land M."/>
            <person name="Hauser L."/>
            <person name="Chang Y.J."/>
            <person name="Jeffries C.D."/>
            <person name="Detter J.C."/>
            <person name="Brambilla E."/>
            <person name="Rohde M."/>
            <person name="Tindall B.J."/>
            <person name="Goker M."/>
            <person name="Woyke T."/>
            <person name="Bristow J."/>
            <person name="Eisen J.A."/>
            <person name="Markowitz V."/>
            <person name="Hugenholtz P."/>
            <person name="Kyrpides N.C."/>
            <person name="Klenk H.P."/>
            <person name="Lapidus A."/>
        </authorList>
    </citation>
    <scope>NUCLEOTIDE SEQUENCE [LARGE SCALE GENOMIC DNA]</scope>
    <source>
        <strain evidence="2">DSM 14237 / IC166 / ACAM 630</strain>
    </source>
</reference>
<organism evidence="1 2">
    <name type="scientific">Cellulophaga algicola (strain DSM 14237 / IC166 / ACAM 630)</name>
    <dbReference type="NCBI Taxonomy" id="688270"/>
    <lineage>
        <taxon>Bacteria</taxon>
        <taxon>Pseudomonadati</taxon>
        <taxon>Bacteroidota</taxon>
        <taxon>Flavobacteriia</taxon>
        <taxon>Flavobacteriales</taxon>
        <taxon>Flavobacteriaceae</taxon>
        <taxon>Cellulophaga</taxon>
    </lineage>
</organism>
<evidence type="ECO:0000313" key="2">
    <source>
        <dbReference type="Proteomes" id="UP000008634"/>
    </source>
</evidence>
<protein>
    <submittedName>
        <fullName evidence="1">Uncharacterized protein</fullName>
    </submittedName>
</protein>
<proteinExistence type="predicted"/>
<dbReference type="OrthoDB" id="9989092at2"/>
<keyword evidence="2" id="KW-1185">Reference proteome</keyword>
<dbReference type="AlphaFoldDB" id="E6XAU4"/>
<dbReference type="Proteomes" id="UP000008634">
    <property type="component" value="Chromosome"/>
</dbReference>
<evidence type="ECO:0000313" key="1">
    <source>
        <dbReference type="EMBL" id="ADV47785.1"/>
    </source>
</evidence>
<sequence length="129" mass="14384">MDTTIKEQFGALKGEVILRARGIEKYKKILVSKYYALVVANGLDEVRDMNISILRSSAKNRHLISLINEVLNPGSKVMTSLNINTVVLENLSCAKEFRTLVIAMDQIRSAKTEDAVRVLNLNAIQRPGI</sequence>
<dbReference type="KEGG" id="cao:Celal_0444"/>
<dbReference type="RefSeq" id="WP_013549280.1">
    <property type="nucleotide sequence ID" value="NC_014934.1"/>
</dbReference>
<dbReference type="eggNOG" id="ENOG50311HH">
    <property type="taxonomic scope" value="Bacteria"/>
</dbReference>
<dbReference type="STRING" id="688270.Celal_0444"/>
<accession>E6XAU4</accession>